<feature type="signal peptide" evidence="2">
    <location>
        <begin position="1"/>
        <end position="28"/>
    </location>
</feature>
<keyword evidence="1 2" id="KW-0732">Signal</keyword>
<evidence type="ECO:0000256" key="2">
    <source>
        <dbReference type="SAM" id="SignalP"/>
    </source>
</evidence>
<feature type="chain" id="PRO_5037795932" evidence="2">
    <location>
        <begin position="29"/>
        <end position="311"/>
    </location>
</feature>
<dbReference type="EMBL" id="JACPSX010000219">
    <property type="protein sequence ID" value="MBI3015656.1"/>
    <property type="molecule type" value="Genomic_DNA"/>
</dbReference>
<gene>
    <name evidence="3" type="ORF">HYY65_11505</name>
</gene>
<comment type="caution">
    <text evidence="3">The sequence shown here is derived from an EMBL/GenBank/DDBJ whole genome shotgun (WGS) entry which is preliminary data.</text>
</comment>
<evidence type="ECO:0000313" key="4">
    <source>
        <dbReference type="Proteomes" id="UP000741360"/>
    </source>
</evidence>
<name>A0A932M289_UNCTE</name>
<dbReference type="Pfam" id="PF13416">
    <property type="entry name" value="SBP_bac_8"/>
    <property type="match status" value="1"/>
</dbReference>
<reference evidence="3" key="1">
    <citation type="submission" date="2020-07" db="EMBL/GenBank/DDBJ databases">
        <title>Huge and variable diversity of episymbiotic CPR bacteria and DPANN archaea in groundwater ecosystems.</title>
        <authorList>
            <person name="He C.Y."/>
            <person name="Keren R."/>
            <person name="Whittaker M."/>
            <person name="Farag I.F."/>
            <person name="Doudna J."/>
            <person name="Cate J.H.D."/>
            <person name="Banfield J.F."/>
        </authorList>
    </citation>
    <scope>NUCLEOTIDE SEQUENCE</scope>
    <source>
        <strain evidence="3">NC_groundwater_717_Ag_S-0.2um_59_8</strain>
    </source>
</reference>
<protein>
    <submittedName>
        <fullName evidence="3">Extracellular solute-binding protein</fullName>
    </submittedName>
</protein>
<sequence>MKTNKMAAILVAVIAPLLLLTSAERTVAAAGAEGVDAELAVPKDWLEKARAEGKVSVYSTDTVREHAEVLKAFNQRYPFVKVDYTLASTEVRYQKLLFTARQGAPIADIVTGIGGALKNYLDAQALAELTDLPAWRTYSGDLKYGTTSIAFRKRYYSLGYNTNLVSKKDLPKTWEDLLDPKWSGQVAFNSITAGVWLNPLWNSLGAERTTKLMAGFARNKAQFRTEGADAAVVLLAAGEFKIAIPLSEYNVYGVAKQGGPVDFFAVEPLPVGLGNIQILKKAAHPFAAKLYVNWILSYEGQEIYVQATGAN</sequence>
<dbReference type="PANTHER" id="PTHR30006">
    <property type="entry name" value="THIAMINE-BINDING PERIPLASMIC PROTEIN-RELATED"/>
    <property type="match status" value="1"/>
</dbReference>
<evidence type="ECO:0000313" key="3">
    <source>
        <dbReference type="EMBL" id="MBI3015656.1"/>
    </source>
</evidence>
<dbReference type="Gene3D" id="3.40.190.10">
    <property type="entry name" value="Periplasmic binding protein-like II"/>
    <property type="match status" value="2"/>
</dbReference>
<accession>A0A932M289</accession>
<dbReference type="SUPFAM" id="SSF53850">
    <property type="entry name" value="Periplasmic binding protein-like II"/>
    <property type="match status" value="1"/>
</dbReference>
<dbReference type="Proteomes" id="UP000741360">
    <property type="component" value="Unassembled WGS sequence"/>
</dbReference>
<dbReference type="InterPro" id="IPR006059">
    <property type="entry name" value="SBP"/>
</dbReference>
<evidence type="ECO:0000256" key="1">
    <source>
        <dbReference type="ARBA" id="ARBA00022729"/>
    </source>
</evidence>
<proteinExistence type="predicted"/>
<dbReference type="AlphaFoldDB" id="A0A932M289"/>
<feature type="non-terminal residue" evidence="3">
    <location>
        <position position="311"/>
    </location>
</feature>
<organism evidence="3 4">
    <name type="scientific">Tectimicrobiota bacterium</name>
    <dbReference type="NCBI Taxonomy" id="2528274"/>
    <lineage>
        <taxon>Bacteria</taxon>
        <taxon>Pseudomonadati</taxon>
        <taxon>Nitrospinota/Tectimicrobiota group</taxon>
        <taxon>Candidatus Tectimicrobiota</taxon>
    </lineage>
</organism>